<gene>
    <name evidence="2" type="ORF">EpCFBP13511_02125</name>
    <name evidence="1" type="ORF">IFT93_01620</name>
</gene>
<dbReference type="EMBL" id="JACYNN010000001">
    <property type="protein sequence ID" value="MBD8105119.1"/>
    <property type="molecule type" value="Genomic_DNA"/>
</dbReference>
<evidence type="ECO:0000313" key="4">
    <source>
        <dbReference type="Proteomes" id="UP000661012"/>
    </source>
</evidence>
<comment type="caution">
    <text evidence="2">The sequence shown here is derived from an EMBL/GenBank/DDBJ whole genome shotgun (WGS) entry which is preliminary data.</text>
</comment>
<evidence type="ECO:0000313" key="2">
    <source>
        <dbReference type="EMBL" id="TKJ95174.1"/>
    </source>
</evidence>
<dbReference type="STRING" id="1219360.GCA_001571305_00817"/>
<accession>A0A4U3FMU2</accession>
<dbReference type="Gene3D" id="3.40.50.720">
    <property type="entry name" value="NAD(P)-binding Rossmann-like Domain"/>
    <property type="match status" value="1"/>
</dbReference>
<evidence type="ECO:0000313" key="3">
    <source>
        <dbReference type="Proteomes" id="UP000306393"/>
    </source>
</evidence>
<protein>
    <submittedName>
        <fullName evidence="2">NAD-dependent dehydratase</fullName>
    </submittedName>
</protein>
<dbReference type="SUPFAM" id="SSF51735">
    <property type="entry name" value="NAD(P)-binding Rossmann-fold domains"/>
    <property type="match status" value="1"/>
</dbReference>
<reference evidence="2 3" key="1">
    <citation type="journal article" date="2019" name="Sci. Rep.">
        <title>Differences in resource use lead to coexistence of seed-transmitted microbial populations.</title>
        <authorList>
            <person name="Torres-Cortes G."/>
            <person name="Garcia B.J."/>
            <person name="Compant S."/>
            <person name="Rezki S."/>
            <person name="Jones P."/>
            <person name="Preveaux A."/>
            <person name="Briand M."/>
            <person name="Roulet A."/>
            <person name="Bouchez O."/>
            <person name="Jacobson D."/>
            <person name="Barret M."/>
        </authorList>
    </citation>
    <scope>NUCLEOTIDE SEQUENCE [LARGE SCALE GENOMIC DNA]</scope>
    <source>
        <strain evidence="2 3">CFBP13511</strain>
    </source>
</reference>
<dbReference type="Pfam" id="PF08732">
    <property type="entry name" value="HIM1"/>
    <property type="match status" value="1"/>
</dbReference>
<dbReference type="InterPro" id="IPR014843">
    <property type="entry name" value="Him1/Fmp52"/>
</dbReference>
<reference evidence="1 4" key="2">
    <citation type="journal article" date="2020" name="FEMS Microbiol. Ecol.">
        <title>Temporal dynamics of bacterial communities during seed development and maturation.</title>
        <authorList>
            <person name="Chesneau G."/>
            <person name="Torres-Cortes G."/>
            <person name="Briand M."/>
            <person name="Darrasse A."/>
            <person name="Preveaux A."/>
            <person name="Marais C."/>
            <person name="Jacques M.A."/>
            <person name="Shade A."/>
            <person name="Barret M."/>
        </authorList>
    </citation>
    <scope>NUCLEOTIDE SEQUENCE [LARGE SCALE GENOMIC DNA]</scope>
    <source>
        <strain evidence="1 4">CFBP13732</strain>
    </source>
</reference>
<proteinExistence type="predicted"/>
<dbReference type="EMBL" id="QGAC01000001">
    <property type="protein sequence ID" value="TKJ95174.1"/>
    <property type="molecule type" value="Genomic_DNA"/>
</dbReference>
<name>A0A4U3FMU2_9GAMM</name>
<dbReference type="Proteomes" id="UP000661012">
    <property type="component" value="Unassembled WGS sequence"/>
</dbReference>
<organism evidence="2 3">
    <name type="scientific">Erwinia persicina</name>
    <dbReference type="NCBI Taxonomy" id="55211"/>
    <lineage>
        <taxon>Bacteria</taxon>
        <taxon>Pseudomonadati</taxon>
        <taxon>Pseudomonadota</taxon>
        <taxon>Gammaproteobacteria</taxon>
        <taxon>Enterobacterales</taxon>
        <taxon>Erwiniaceae</taxon>
        <taxon>Erwinia</taxon>
    </lineage>
</organism>
<dbReference type="OrthoDB" id="9798632at2"/>
<dbReference type="RefSeq" id="WP_137268605.1">
    <property type="nucleotide sequence ID" value="NZ_JACYNM010000001.1"/>
</dbReference>
<dbReference type="Proteomes" id="UP000306393">
    <property type="component" value="Unassembled WGS sequence"/>
</dbReference>
<keyword evidence="4" id="KW-1185">Reference proteome</keyword>
<evidence type="ECO:0000313" key="1">
    <source>
        <dbReference type="EMBL" id="MBD8105119.1"/>
    </source>
</evidence>
<dbReference type="PANTHER" id="PTHR14097">
    <property type="entry name" value="OXIDOREDUCTASE HTATIP2"/>
    <property type="match status" value="1"/>
</dbReference>
<dbReference type="AlphaFoldDB" id="A0A4U3FMU2"/>
<dbReference type="InterPro" id="IPR036291">
    <property type="entry name" value="NAD(P)-bd_dom_sf"/>
</dbReference>
<sequence length="209" mass="22469">MKLLLVGASGLVGGHLLRLALADARVTSVVAPVRRTLPAHPRLLAPIVDFDHLPEAADWWQVDAMICTLGTTMKQAKSREAFTRVDYHYPQAFARRVRAQGTATCVLNSAAGASVDSRFFYNRVKGELERDLARLGFASLTLVRPGLIGGERQAPRPVESLMMRILSVAGPVLPKSLRLNPAENIARALLASALNAPPGQHIVPAAALS</sequence>
<dbReference type="PANTHER" id="PTHR14097:SF7">
    <property type="entry name" value="OXIDOREDUCTASE HTATIP2"/>
    <property type="match status" value="1"/>
</dbReference>